<comment type="caution">
    <text evidence="1">The sequence shown here is derived from an EMBL/GenBank/DDBJ whole genome shotgun (WGS) entry which is preliminary data.</text>
</comment>
<organism evidence="1 2">
    <name type="scientific">Clostridium thermosuccinogenes</name>
    <dbReference type="NCBI Taxonomy" id="84032"/>
    <lineage>
        <taxon>Bacteria</taxon>
        <taxon>Bacillati</taxon>
        <taxon>Bacillota</taxon>
        <taxon>Clostridia</taxon>
        <taxon>Eubacteriales</taxon>
        <taxon>Clostridiaceae</taxon>
        <taxon>Clostridium</taxon>
    </lineage>
</organism>
<dbReference type="AlphaFoldDB" id="A0A2K2FIU3"/>
<proteinExistence type="predicted"/>
<name>A0A2K2FIU3_9CLOT</name>
<reference evidence="1 2" key="1">
    <citation type="submission" date="2017-06" db="EMBL/GenBank/DDBJ databases">
        <title>Investigating the central metabolism of Clostridium thermosuccinogenes.</title>
        <authorList>
            <person name="Koendjbiharie J.G."/>
            <person name="van Kranenburg R."/>
        </authorList>
    </citation>
    <scope>NUCLEOTIDE SEQUENCE [LARGE SCALE GENOMIC DNA]</scope>
    <source>
        <strain evidence="1 2">DSM 5806</strain>
    </source>
</reference>
<protein>
    <submittedName>
        <fullName evidence="1">Uncharacterized protein</fullName>
    </submittedName>
</protein>
<sequence>MSALKAKAWAIINLIYGDIIPLPKSINAAKLEFYKLCWKIEYVSVAVDYLMHVDSSNEWFKNSRESNLRDLKKML</sequence>
<evidence type="ECO:0000313" key="1">
    <source>
        <dbReference type="EMBL" id="PNU00695.1"/>
    </source>
</evidence>
<dbReference type="KEGG" id="cthd:CDO33_06490"/>
<gene>
    <name evidence="1" type="ORF">CDQ84_04480</name>
</gene>
<dbReference type="Proteomes" id="UP000236151">
    <property type="component" value="Unassembled WGS sequence"/>
</dbReference>
<accession>A0A2K2FIU3</accession>
<dbReference type="EMBL" id="NIOJ01000007">
    <property type="protein sequence ID" value="PNU00695.1"/>
    <property type="molecule type" value="Genomic_DNA"/>
</dbReference>
<keyword evidence="2" id="KW-1185">Reference proteome</keyword>
<evidence type="ECO:0000313" key="2">
    <source>
        <dbReference type="Proteomes" id="UP000236151"/>
    </source>
</evidence>